<evidence type="ECO:0000313" key="2">
    <source>
        <dbReference type="EMBL" id="EFG07750.1"/>
    </source>
</evidence>
<sequence>MGTPPLAVYLHTAMTVAAVAVCYRFVISPAVRGIARRSAAVILVAGVPPAVLPAFLPPPEPGPIRWFVMFVIALLTWQGTTSDYDVTEPMGPQRLDKQLLLALGAAACFWPPALLAWMGVYCGRLRGWKHHAMMPLRLLKAYLAWFLAMAFLEASSSAAALVLVLGCVSFSHYVKPAWSKARLGPRPWSWAWHNRTHYLMASAYAWGWARFLRPETVSRVLRHARGLDRPVNVLTMMTEAVGLVAFLDRRLLIAALVATALFNVAVALASGILFWENISVNVALAITMGLLPDAAYGTAFGWPAALLALVMLILSASDLLWQPWHLGWWDSPFTARIHWQVETASGRRMGLYNDFMCPYEREFGRILGYFLTSEPVLHDHLGIVWDRKLRDLILQADGDPETLRRLRETYGRVRKDEQQAKEHIAFLTTMFNRLNHGARKGPVPRSLRRLKAPGGQLYQWGDLPPYRGDEPVRRITIRYEERCYRPSTGDLVRLTDHVVHEIDLL</sequence>
<keyword evidence="1" id="KW-1133">Transmembrane helix</keyword>
<dbReference type="eggNOG" id="ENOG502ZT6G">
    <property type="taxonomic scope" value="Bacteria"/>
</dbReference>
<gene>
    <name evidence="2" type="ORF">SCLAV_2678</name>
</gene>
<accession>B5GT99</accession>
<keyword evidence="1" id="KW-0812">Transmembrane</keyword>
<dbReference type="Proteomes" id="UP000002357">
    <property type="component" value="Chromosome"/>
</dbReference>
<feature type="transmembrane region" description="Helical" evidence="1">
    <location>
        <begin position="62"/>
        <end position="79"/>
    </location>
</feature>
<dbReference type="STRING" id="1901.BB341_15120"/>
<evidence type="ECO:0000256" key="1">
    <source>
        <dbReference type="SAM" id="Phobius"/>
    </source>
</evidence>
<feature type="transmembrane region" description="Helical" evidence="1">
    <location>
        <begin position="38"/>
        <end position="56"/>
    </location>
</feature>
<dbReference type="KEGG" id="sclf:BB341_15120"/>
<keyword evidence="1" id="KW-0472">Membrane</keyword>
<dbReference type="OrthoDB" id="3908034at2"/>
<proteinExistence type="predicted"/>
<organism evidence="2 3">
    <name type="scientific">Streptomyces clavuligerus</name>
    <dbReference type="NCBI Taxonomy" id="1901"/>
    <lineage>
        <taxon>Bacteria</taxon>
        <taxon>Bacillati</taxon>
        <taxon>Actinomycetota</taxon>
        <taxon>Actinomycetes</taxon>
        <taxon>Kitasatosporales</taxon>
        <taxon>Streptomycetaceae</taxon>
        <taxon>Streptomyces</taxon>
    </lineage>
</organism>
<dbReference type="AlphaFoldDB" id="B5GT99"/>
<feature type="transmembrane region" description="Helical" evidence="1">
    <location>
        <begin position="141"/>
        <end position="174"/>
    </location>
</feature>
<feature type="transmembrane region" description="Helical" evidence="1">
    <location>
        <begin position="6"/>
        <end position="26"/>
    </location>
</feature>
<feature type="transmembrane region" description="Helical" evidence="1">
    <location>
        <begin position="251"/>
        <end position="275"/>
    </location>
</feature>
<feature type="transmembrane region" description="Helical" evidence="1">
    <location>
        <begin position="295"/>
        <end position="314"/>
    </location>
</feature>
<evidence type="ECO:0000313" key="3">
    <source>
        <dbReference type="Proteomes" id="UP000002357"/>
    </source>
</evidence>
<reference evidence="2 3" key="1">
    <citation type="journal article" date="2010" name="Genome Biol. Evol.">
        <title>The sequence of a 1.8-mb bacterial linear plasmid reveals a rich evolutionary reservoir of secondary metabolic pathways.</title>
        <authorList>
            <person name="Medema M.H."/>
            <person name="Trefzer A."/>
            <person name="Kovalchuk A."/>
            <person name="van den Berg M."/>
            <person name="Mueller U."/>
            <person name="Heijne W."/>
            <person name="Wu L."/>
            <person name="Alam M.T."/>
            <person name="Ronning C.M."/>
            <person name="Nierman W.C."/>
            <person name="Bovenberg R.A.L."/>
            <person name="Breitling R."/>
            <person name="Takano E."/>
        </authorList>
    </citation>
    <scope>NUCLEOTIDE SEQUENCE [LARGE SCALE GENOMIC DNA]</scope>
    <source>
        <strain evidence="3">ATCC 27064 / DSM 738 / JCM 4710 / NBRC 13307 / NCIMB 12785 / NRRL 3585 / VKM Ac-602</strain>
    </source>
</reference>
<protein>
    <submittedName>
        <fullName evidence="2">Uncharacterized protein</fullName>
    </submittedName>
</protein>
<keyword evidence="3" id="KW-1185">Reference proteome</keyword>
<name>B5GT99_STRCL</name>
<dbReference type="EMBL" id="CM000913">
    <property type="protein sequence ID" value="EFG07750.1"/>
    <property type="molecule type" value="Genomic_DNA"/>
</dbReference>
<feature type="transmembrane region" description="Helical" evidence="1">
    <location>
        <begin position="99"/>
        <end position="121"/>
    </location>
</feature>